<feature type="transmembrane region" description="Helical" evidence="1">
    <location>
        <begin position="295"/>
        <end position="314"/>
    </location>
</feature>
<keyword evidence="1" id="KW-1133">Transmembrane helix</keyword>
<name>A0ABY5LCP7_9SPHN</name>
<feature type="transmembrane region" description="Helical" evidence="1">
    <location>
        <begin position="320"/>
        <end position="340"/>
    </location>
</feature>
<sequence>MIAGLIFATEPADDRPEALAATLPFGGMTLLEYQARLLIAAGASHMMVAVARVTPALLGAVNRITRRGVAVDIVRSAEEAAARAHPLASIVVIADSLVTTELAVRAIAAAQPDTLMVTTDSATPAAVERVDADHVWAGLASLTSARLAEIAEMPRDYDFQSGLLRVSVQGGAAQLMLPGSAKRAGHGVVRHPDQLASRSNAVLAALANSRVDWPDRFVFTPISRLALPQMVARGVPVWAVIAGAALFAAGGVAAMLYRHVAAGLVAIVVAIALLSTGSLLSWLRGDDQRARVQEIAIAAAAGTGALLTGLATSWDDGNATASVLALGLFAAVAIAERTAIRGPLWWGSPSAYLLVLLPFVLAGFAAAGLALAALYALATLSAAVEILRKKA</sequence>
<keyword evidence="1" id="KW-0472">Membrane</keyword>
<evidence type="ECO:0000256" key="1">
    <source>
        <dbReference type="SAM" id="Phobius"/>
    </source>
</evidence>
<evidence type="ECO:0000313" key="2">
    <source>
        <dbReference type="EMBL" id="UUL83595.1"/>
    </source>
</evidence>
<dbReference type="EMBL" id="CP101740">
    <property type="protein sequence ID" value="UUL83595.1"/>
    <property type="molecule type" value="Genomic_DNA"/>
</dbReference>
<proteinExistence type="predicted"/>
<feature type="transmembrane region" description="Helical" evidence="1">
    <location>
        <begin position="352"/>
        <end position="378"/>
    </location>
</feature>
<feature type="transmembrane region" description="Helical" evidence="1">
    <location>
        <begin position="263"/>
        <end position="283"/>
    </location>
</feature>
<gene>
    <name evidence="2" type="ORF">NMP03_05070</name>
</gene>
<reference evidence="2" key="1">
    <citation type="submission" date="2022-07" db="EMBL/GenBank/DDBJ databases">
        <title>Sphingomonas sp. nov., a novel bacterium isolated from the north slope of the Mount Everest.</title>
        <authorList>
            <person name="Cui X."/>
            <person name="Liu Y."/>
        </authorList>
    </citation>
    <scope>NUCLEOTIDE SEQUENCE</scope>
    <source>
        <strain evidence="2">S5-59</strain>
    </source>
</reference>
<accession>A0ABY5LCP7</accession>
<organism evidence="2 3">
    <name type="scientific">Sphingomonas qomolangmaensis</name>
    <dbReference type="NCBI Taxonomy" id="2918765"/>
    <lineage>
        <taxon>Bacteria</taxon>
        <taxon>Pseudomonadati</taxon>
        <taxon>Pseudomonadota</taxon>
        <taxon>Alphaproteobacteria</taxon>
        <taxon>Sphingomonadales</taxon>
        <taxon>Sphingomonadaceae</taxon>
        <taxon>Sphingomonas</taxon>
    </lineage>
</organism>
<dbReference type="Proteomes" id="UP001058533">
    <property type="component" value="Chromosome"/>
</dbReference>
<dbReference type="RefSeq" id="WP_256507434.1">
    <property type="nucleotide sequence ID" value="NZ_CP101740.1"/>
</dbReference>
<keyword evidence="1" id="KW-0812">Transmembrane</keyword>
<protein>
    <submittedName>
        <fullName evidence="2">Uncharacterized protein</fullName>
    </submittedName>
</protein>
<evidence type="ECO:0000313" key="3">
    <source>
        <dbReference type="Proteomes" id="UP001058533"/>
    </source>
</evidence>
<feature type="transmembrane region" description="Helical" evidence="1">
    <location>
        <begin position="237"/>
        <end position="257"/>
    </location>
</feature>
<keyword evidence="3" id="KW-1185">Reference proteome</keyword>